<organism evidence="1 2">
    <name type="scientific">Caenorhabditis remanei</name>
    <name type="common">Caenorhabditis vulgaris</name>
    <dbReference type="NCBI Taxonomy" id="31234"/>
    <lineage>
        <taxon>Eukaryota</taxon>
        <taxon>Metazoa</taxon>
        <taxon>Ecdysozoa</taxon>
        <taxon>Nematoda</taxon>
        <taxon>Chromadorea</taxon>
        <taxon>Rhabditida</taxon>
        <taxon>Rhabditina</taxon>
        <taxon>Rhabditomorpha</taxon>
        <taxon>Rhabditoidea</taxon>
        <taxon>Rhabditidae</taxon>
        <taxon>Peloderinae</taxon>
        <taxon>Caenorhabditis</taxon>
    </lineage>
</organism>
<dbReference type="AlphaFoldDB" id="A0A6A5HBH6"/>
<dbReference type="CTD" id="78774047"/>
<dbReference type="RefSeq" id="XP_053589227.1">
    <property type="nucleotide sequence ID" value="XM_053725033.1"/>
</dbReference>
<accession>A0A6A5HBH6</accession>
<evidence type="ECO:0000313" key="2">
    <source>
        <dbReference type="Proteomes" id="UP000483820"/>
    </source>
</evidence>
<comment type="caution">
    <text evidence="1">The sequence shown here is derived from an EMBL/GenBank/DDBJ whole genome shotgun (WGS) entry which is preliminary data.</text>
</comment>
<name>A0A6A5HBH6_CAERE</name>
<dbReference type="Proteomes" id="UP000483820">
    <property type="component" value="Chromosome II"/>
</dbReference>
<reference evidence="1 2" key="1">
    <citation type="submission" date="2019-12" db="EMBL/GenBank/DDBJ databases">
        <title>Chromosome-level assembly of the Caenorhabditis remanei genome.</title>
        <authorList>
            <person name="Teterina A.A."/>
            <person name="Willis J.H."/>
            <person name="Phillips P.C."/>
        </authorList>
    </citation>
    <scope>NUCLEOTIDE SEQUENCE [LARGE SCALE GENOMIC DNA]</scope>
    <source>
        <strain evidence="1 2">PX506</strain>
        <tissue evidence="1">Whole organism</tissue>
    </source>
</reference>
<dbReference type="KEGG" id="crq:GCK72_005100"/>
<protein>
    <submittedName>
        <fullName evidence="1">Uncharacterized protein</fullName>
    </submittedName>
</protein>
<dbReference type="GeneID" id="78774047"/>
<sequence>MEASLWKRKQFQMNFYLILIQALLIFMLVSSETVIENEEEFEKFLKSSKMSRESKQILREYQREGLLQSKFRNLSWVKWSNAPAAIELIALHWSVRDSNFELLAKNGDLIFDRLDSVRMKCSSPGRLSNPEMSVSSERDGIDFIVTL</sequence>
<gene>
    <name evidence="1" type="ORF">GCK72_005100</name>
</gene>
<proteinExistence type="predicted"/>
<evidence type="ECO:0000313" key="1">
    <source>
        <dbReference type="EMBL" id="KAF1765148.1"/>
    </source>
</evidence>
<dbReference type="EMBL" id="WUAV01000002">
    <property type="protein sequence ID" value="KAF1765148.1"/>
    <property type="molecule type" value="Genomic_DNA"/>
</dbReference>